<name>A0A0G4GEJ8_VITBC</name>
<dbReference type="Proteomes" id="UP000041254">
    <property type="component" value="Unassembled WGS sequence"/>
</dbReference>
<organism evidence="3 4">
    <name type="scientific">Vitrella brassicaformis (strain CCMP3155)</name>
    <dbReference type="NCBI Taxonomy" id="1169540"/>
    <lineage>
        <taxon>Eukaryota</taxon>
        <taxon>Sar</taxon>
        <taxon>Alveolata</taxon>
        <taxon>Colpodellida</taxon>
        <taxon>Vitrellaceae</taxon>
        <taxon>Vitrella</taxon>
    </lineage>
</organism>
<dbReference type="InterPro" id="IPR036047">
    <property type="entry name" value="F-box-like_dom_sf"/>
</dbReference>
<evidence type="ECO:0000256" key="1">
    <source>
        <dbReference type="SAM" id="MobiDB-lite"/>
    </source>
</evidence>
<dbReference type="EMBL" id="CDMY01000643">
    <property type="protein sequence ID" value="CEM27800.1"/>
    <property type="molecule type" value="Genomic_DNA"/>
</dbReference>
<dbReference type="AlphaFoldDB" id="A0A0G4GEJ8"/>
<dbReference type="PhylomeDB" id="A0A0G4GEJ8"/>
<reference evidence="3 4" key="1">
    <citation type="submission" date="2014-11" db="EMBL/GenBank/DDBJ databases">
        <authorList>
            <person name="Zhu J."/>
            <person name="Qi W."/>
            <person name="Song R."/>
        </authorList>
    </citation>
    <scope>NUCLEOTIDE SEQUENCE [LARGE SCALE GENOMIC DNA]</scope>
</reference>
<dbReference type="PROSITE" id="PS50181">
    <property type="entry name" value="FBOX"/>
    <property type="match status" value="1"/>
</dbReference>
<dbReference type="InParanoid" id="A0A0G4GEJ8"/>
<feature type="region of interest" description="Disordered" evidence="1">
    <location>
        <begin position="1"/>
        <end position="38"/>
    </location>
</feature>
<feature type="compositionally biased region" description="Low complexity" evidence="1">
    <location>
        <begin position="11"/>
        <end position="21"/>
    </location>
</feature>
<gene>
    <name evidence="3" type="ORF">Vbra_9910</name>
</gene>
<feature type="domain" description="F-box" evidence="2">
    <location>
        <begin position="143"/>
        <end position="191"/>
    </location>
</feature>
<evidence type="ECO:0000313" key="3">
    <source>
        <dbReference type="EMBL" id="CEM27800.1"/>
    </source>
</evidence>
<sequence length="721" mass="79296">MQKSEKRARADAPPAAAAASEGAGGSVGASSSASQQPTIEWEDREALGCLISQLQSIKQLEAQVADVLLDVRPNLTSQIADSLPGISGKLRALEESVSWRYSSVRSLIGMLTAVKVAKPPLPQPIGNKALPAHARSTKPYTGRPCLDGLPPDVTHIVLGHLPMKDAVPLSRVNRSMRQQISDETNGIYKHLVIGKDERDFWRQGIRKNIEGDSAPAPPAPYIDHIYGYVTPTRPRRSSSQERAIEEGLNKVKQSLSGLRTVHITGFEDHKFPHECVEASRGTIRHMRLTEEGPTRGSSDLFDDDEFGGARRNDVEVVFSQMEGLYLDYWPTGRRFRKWRFPSLRSVEFSNAIDDDVKGVMRRARKLRTLVMAPFRFWVTEVVAALRWCPELVDIKWVRLGESVEDAVSLLTDLKLQLEPTWSLPSMKGVEKRLGIELSDKIAVPFEHDLMHRRSPDLVGLPAFLEWAAAAGCKIEWTARILTIDCSKDLVRSTPAPTGAMANLVRSLANSAKEVVLMCGGKALDQSWARLLVFSSATKLTVTGVSSPEALSSVPPFLTTVHDDSGGNRHLPKVRELEASSSGTLSRDSEDERIRDSRWEEVCETVNGPGSLQALLGALTGLAPLSLFSSVQMKCVVAVNGMDGRSRSPRVVSLALQLKSCTTTREIQSCMPLIAGVRPAKVILDVPAILRQCIKQAEGEGYAVLEKGEWWGLQLLDLRMPH</sequence>
<feature type="compositionally biased region" description="Basic and acidic residues" evidence="1">
    <location>
        <begin position="1"/>
        <end position="10"/>
    </location>
</feature>
<keyword evidence="4" id="KW-1185">Reference proteome</keyword>
<protein>
    <recommendedName>
        <fullName evidence="2">F-box domain-containing protein</fullName>
    </recommendedName>
</protein>
<evidence type="ECO:0000313" key="4">
    <source>
        <dbReference type="Proteomes" id="UP000041254"/>
    </source>
</evidence>
<dbReference type="SUPFAM" id="SSF81383">
    <property type="entry name" value="F-box domain"/>
    <property type="match status" value="1"/>
</dbReference>
<dbReference type="VEuPathDB" id="CryptoDB:Vbra_9910"/>
<evidence type="ECO:0000259" key="2">
    <source>
        <dbReference type="PROSITE" id="PS50181"/>
    </source>
</evidence>
<proteinExistence type="predicted"/>
<dbReference type="Pfam" id="PF00646">
    <property type="entry name" value="F-box"/>
    <property type="match status" value="1"/>
</dbReference>
<dbReference type="InterPro" id="IPR001810">
    <property type="entry name" value="F-box_dom"/>
</dbReference>
<dbReference type="SMART" id="SM00256">
    <property type="entry name" value="FBOX"/>
    <property type="match status" value="1"/>
</dbReference>
<accession>A0A0G4GEJ8</accession>